<evidence type="ECO:0000256" key="11">
    <source>
        <dbReference type="SAM" id="Phobius"/>
    </source>
</evidence>
<evidence type="ECO:0000256" key="1">
    <source>
        <dbReference type="ARBA" id="ARBA00004651"/>
    </source>
</evidence>
<evidence type="ECO:0000256" key="7">
    <source>
        <dbReference type="ARBA" id="ARBA00023224"/>
    </source>
</evidence>
<dbReference type="InterPro" id="IPR033479">
    <property type="entry name" value="dCache_1"/>
</dbReference>
<keyword evidence="4 11" id="KW-0812">Transmembrane</keyword>
<dbReference type="CDD" id="cd12912">
    <property type="entry name" value="PDC2_MCP_like"/>
    <property type="match status" value="1"/>
</dbReference>
<comment type="caution">
    <text evidence="14">The sequence shown here is derived from an EMBL/GenBank/DDBJ whole genome shotgun (WGS) entry which is preliminary data.</text>
</comment>
<reference evidence="14 15" key="1">
    <citation type="submission" date="2016-05" db="EMBL/GenBank/DDBJ databases">
        <title>Microbial solvent formation.</title>
        <authorList>
            <person name="Poehlein A."/>
            <person name="Montoya Solano J.D."/>
            <person name="Flitsch S."/>
            <person name="Krabben P."/>
            <person name="Duerre P."/>
            <person name="Daniel R."/>
        </authorList>
    </citation>
    <scope>NUCLEOTIDE SEQUENCE [LARGE SCALE GENOMIC DNA]</scope>
    <source>
        <strain evidence="14 15">DSM 53</strain>
    </source>
</reference>
<dbReference type="SMART" id="SM00304">
    <property type="entry name" value="HAMP"/>
    <property type="match status" value="1"/>
</dbReference>
<keyword evidence="6 11" id="KW-0472">Membrane</keyword>
<accession>A0A1S8SCW6</accession>
<dbReference type="Pfam" id="PF00015">
    <property type="entry name" value="MCPsignal"/>
    <property type="match status" value="1"/>
</dbReference>
<dbReference type="Gene3D" id="6.10.340.10">
    <property type="match status" value="1"/>
</dbReference>
<dbReference type="AlphaFoldDB" id="A0A1S8SCW6"/>
<evidence type="ECO:0000259" key="13">
    <source>
        <dbReference type="PROSITE" id="PS50885"/>
    </source>
</evidence>
<evidence type="ECO:0000256" key="3">
    <source>
        <dbReference type="ARBA" id="ARBA00022500"/>
    </source>
</evidence>
<gene>
    <name evidence="14" type="primary">mcpA_1</name>
    <name evidence="14" type="ORF">CLBCK_10920</name>
</gene>
<dbReference type="Pfam" id="PF00672">
    <property type="entry name" value="HAMP"/>
    <property type="match status" value="1"/>
</dbReference>
<dbReference type="GO" id="GO:0005886">
    <property type="term" value="C:plasma membrane"/>
    <property type="evidence" value="ECO:0007669"/>
    <property type="project" value="UniProtKB-SubCell"/>
</dbReference>
<evidence type="ECO:0000256" key="10">
    <source>
        <dbReference type="SAM" id="Coils"/>
    </source>
</evidence>
<comment type="subcellular location">
    <subcellularLocation>
        <location evidence="1">Cell membrane</location>
        <topology evidence="1">Multi-pass membrane protein</topology>
    </subcellularLocation>
</comment>
<dbReference type="CDD" id="cd12914">
    <property type="entry name" value="PDC1_DGC_like"/>
    <property type="match status" value="1"/>
</dbReference>
<evidence type="ECO:0000256" key="9">
    <source>
        <dbReference type="PROSITE-ProRule" id="PRU00284"/>
    </source>
</evidence>
<keyword evidence="10" id="KW-0175">Coiled coil</keyword>
<proteinExistence type="inferred from homology"/>
<comment type="similarity">
    <text evidence="8">Belongs to the methyl-accepting chemotaxis (MCP) protein family.</text>
</comment>
<feature type="domain" description="HAMP" evidence="13">
    <location>
        <begin position="309"/>
        <end position="361"/>
    </location>
</feature>
<feature type="domain" description="Methyl-accepting transducer" evidence="12">
    <location>
        <begin position="380"/>
        <end position="637"/>
    </location>
</feature>
<dbReference type="Pfam" id="PF02743">
    <property type="entry name" value="dCache_1"/>
    <property type="match status" value="1"/>
</dbReference>
<evidence type="ECO:0000256" key="2">
    <source>
        <dbReference type="ARBA" id="ARBA00022475"/>
    </source>
</evidence>
<dbReference type="CDD" id="cd11386">
    <property type="entry name" value="MCP_signal"/>
    <property type="match status" value="1"/>
</dbReference>
<dbReference type="PANTHER" id="PTHR32089">
    <property type="entry name" value="METHYL-ACCEPTING CHEMOTAXIS PROTEIN MCPB"/>
    <property type="match status" value="1"/>
</dbReference>
<evidence type="ECO:0000313" key="15">
    <source>
        <dbReference type="Proteomes" id="UP000190973"/>
    </source>
</evidence>
<evidence type="ECO:0000313" key="14">
    <source>
        <dbReference type="EMBL" id="OOM63277.1"/>
    </source>
</evidence>
<keyword evidence="3" id="KW-0145">Chemotaxis</keyword>
<dbReference type="Gene3D" id="1.10.287.950">
    <property type="entry name" value="Methyl-accepting chemotaxis protein"/>
    <property type="match status" value="1"/>
</dbReference>
<dbReference type="CDD" id="cd06225">
    <property type="entry name" value="HAMP"/>
    <property type="match status" value="1"/>
</dbReference>
<dbReference type="Proteomes" id="UP000190973">
    <property type="component" value="Unassembled WGS sequence"/>
</dbReference>
<dbReference type="PROSITE" id="PS50111">
    <property type="entry name" value="CHEMOTAXIS_TRANSDUC_2"/>
    <property type="match status" value="1"/>
</dbReference>
<name>A0A1S8SCW6_CLOBE</name>
<feature type="transmembrane region" description="Helical" evidence="11">
    <location>
        <begin position="287"/>
        <end position="312"/>
    </location>
</feature>
<feature type="transmembrane region" description="Helical" evidence="11">
    <location>
        <begin position="7"/>
        <end position="29"/>
    </location>
</feature>
<keyword evidence="5 11" id="KW-1133">Transmembrane helix</keyword>
<dbReference type="InterPro" id="IPR004089">
    <property type="entry name" value="MCPsignal_dom"/>
</dbReference>
<dbReference type="InterPro" id="IPR029151">
    <property type="entry name" value="Sensor-like_sf"/>
</dbReference>
<protein>
    <submittedName>
        <fullName evidence="14">Methyl-accepting chemotaxis protein McpA</fullName>
    </submittedName>
</protein>
<dbReference type="Gene3D" id="3.30.450.20">
    <property type="entry name" value="PAS domain"/>
    <property type="match status" value="2"/>
</dbReference>
<keyword evidence="2" id="KW-1003">Cell membrane</keyword>
<sequence>MKISLKIKLMITFFVLISLPMGLLGYISYRMSSASIQTAVQQQLKEQTYNTSNLINKTIDSTKHSLEVASLNGDIIKAVENSNTSNLDTASEYIKEVQEKNKDFMEVLIITDAYGKVIVNTQSKENDIDLSDRDYMKQVLSSGKEVVSEVLTSRFTGNPAIFIAYPLKENGKLIGTLVGSIKFDSISSYASQIKVGKSGYAYMIDKNGLIVYHPDSSKILKENANDNAGEDLKVLVQEMKEGKSSEGFYTYGNIYKYVVFQPVGNWVIAVTAQYDEYMSAALSIRNYTIIISLISIIIAMICAYTYSTIGIINPIKKLERLMRSAGEGDLTVKIDIQSKDEIEELGKSFNEMIKHQDRIVRNVTNAAEQLNAASEEMAASSEEISAATEEISATVNQVAQDAEKQNESIVDVSKVLVQLSSLVQLAQSRAKATSSNAANTMSAADLGREKVEETVKAMDIISKGSEETSQALESLSGLSSKVDGIINIINSIAEQTNLLALNAAIEAARAGEHGKGFSVVADEVRKLSEESNDRAREIAVLVSEMVKQTQNAVIAMERSKLEVNNGVKIVSETDKAFVDIINAIENIVKHVTEILDITGDEVASSDKVIGLINDIATVTESNASNSENVSSAAEEQASAINNLTATAQETSAMAEELTKLVERFKI</sequence>
<evidence type="ECO:0000256" key="8">
    <source>
        <dbReference type="ARBA" id="ARBA00029447"/>
    </source>
</evidence>
<organism evidence="14 15">
    <name type="scientific">Clostridium beijerinckii</name>
    <name type="common">Clostridium MP</name>
    <dbReference type="NCBI Taxonomy" id="1520"/>
    <lineage>
        <taxon>Bacteria</taxon>
        <taxon>Bacillati</taxon>
        <taxon>Bacillota</taxon>
        <taxon>Clostridia</taxon>
        <taxon>Eubacteriales</taxon>
        <taxon>Clostridiaceae</taxon>
        <taxon>Clostridium</taxon>
    </lineage>
</organism>
<dbReference type="PANTHER" id="PTHR32089:SF112">
    <property type="entry name" value="LYSOZYME-LIKE PROTEIN-RELATED"/>
    <property type="match status" value="1"/>
</dbReference>
<evidence type="ECO:0000256" key="4">
    <source>
        <dbReference type="ARBA" id="ARBA00022692"/>
    </source>
</evidence>
<dbReference type="SUPFAM" id="SSF58104">
    <property type="entry name" value="Methyl-accepting chemotaxis protein (MCP) signaling domain"/>
    <property type="match status" value="2"/>
</dbReference>
<dbReference type="SUPFAM" id="SSF103190">
    <property type="entry name" value="Sensory domain-like"/>
    <property type="match status" value="1"/>
</dbReference>
<dbReference type="GO" id="GO:0007165">
    <property type="term" value="P:signal transduction"/>
    <property type="evidence" value="ECO:0007669"/>
    <property type="project" value="UniProtKB-KW"/>
</dbReference>
<evidence type="ECO:0000256" key="5">
    <source>
        <dbReference type="ARBA" id="ARBA00022989"/>
    </source>
</evidence>
<dbReference type="InterPro" id="IPR003660">
    <property type="entry name" value="HAMP_dom"/>
</dbReference>
<dbReference type="SMART" id="SM00283">
    <property type="entry name" value="MA"/>
    <property type="match status" value="1"/>
</dbReference>
<dbReference type="GO" id="GO:0006935">
    <property type="term" value="P:chemotaxis"/>
    <property type="evidence" value="ECO:0007669"/>
    <property type="project" value="UniProtKB-KW"/>
</dbReference>
<evidence type="ECO:0000259" key="12">
    <source>
        <dbReference type="PROSITE" id="PS50111"/>
    </source>
</evidence>
<dbReference type="RefSeq" id="WP_077837835.1">
    <property type="nucleotide sequence ID" value="NZ_JABTAE010000001.1"/>
</dbReference>
<dbReference type="EMBL" id="LZZI01000014">
    <property type="protein sequence ID" value="OOM63277.1"/>
    <property type="molecule type" value="Genomic_DNA"/>
</dbReference>
<dbReference type="PROSITE" id="PS50885">
    <property type="entry name" value="HAMP"/>
    <property type="match status" value="1"/>
</dbReference>
<evidence type="ECO:0000256" key="6">
    <source>
        <dbReference type="ARBA" id="ARBA00023136"/>
    </source>
</evidence>
<keyword evidence="7 9" id="KW-0807">Transducer</keyword>
<feature type="coiled-coil region" evidence="10">
    <location>
        <begin position="363"/>
        <end position="390"/>
    </location>
</feature>